<dbReference type="InterPro" id="IPR046879">
    <property type="entry name" value="KANL3/Tex30_Abhydrolase"/>
</dbReference>
<dbReference type="Gene3D" id="3.40.50.1820">
    <property type="entry name" value="alpha/beta hydrolase"/>
    <property type="match status" value="1"/>
</dbReference>
<dbReference type="PANTHER" id="PTHR13136">
    <property type="entry name" value="TESTIS DEVELOPMENT PROTEIN PRTD"/>
    <property type="match status" value="1"/>
</dbReference>
<keyword evidence="3" id="KW-1185">Reference proteome</keyword>
<organism evidence="2 3">
    <name type="scientific">Psychrosphaera algicola</name>
    <dbReference type="NCBI Taxonomy" id="3023714"/>
    <lineage>
        <taxon>Bacteria</taxon>
        <taxon>Pseudomonadati</taxon>
        <taxon>Pseudomonadota</taxon>
        <taxon>Gammaproteobacteria</taxon>
        <taxon>Alteromonadales</taxon>
        <taxon>Pseudoalteromonadaceae</taxon>
        <taxon>Psychrosphaera</taxon>
    </lineage>
</organism>
<evidence type="ECO:0000259" key="1">
    <source>
        <dbReference type="Pfam" id="PF20408"/>
    </source>
</evidence>
<dbReference type="GO" id="GO:0016787">
    <property type="term" value="F:hydrolase activity"/>
    <property type="evidence" value="ECO:0007669"/>
    <property type="project" value="UniProtKB-KW"/>
</dbReference>
<dbReference type="InterPro" id="IPR026555">
    <property type="entry name" value="NSL3/Tex30"/>
</dbReference>
<dbReference type="InterPro" id="IPR029058">
    <property type="entry name" value="AB_hydrolase_fold"/>
</dbReference>
<dbReference type="Pfam" id="PF20408">
    <property type="entry name" value="Abhydrolase_11"/>
    <property type="match status" value="1"/>
</dbReference>
<evidence type="ECO:0000313" key="2">
    <source>
        <dbReference type="EMBL" id="MDC2887937.1"/>
    </source>
</evidence>
<dbReference type="EMBL" id="JAQOMS010000002">
    <property type="protein sequence ID" value="MDC2887937.1"/>
    <property type="molecule type" value="Genomic_DNA"/>
</dbReference>
<proteinExistence type="predicted"/>
<dbReference type="PANTHER" id="PTHR13136:SF11">
    <property type="entry name" value="TESTIS-EXPRESSED PROTEIN 30"/>
    <property type="match status" value="1"/>
</dbReference>
<reference evidence="2 3" key="1">
    <citation type="submission" date="2023-01" db="EMBL/GenBank/DDBJ databases">
        <title>Psychrosphaera sp. nov., isolated from marine algae.</title>
        <authorList>
            <person name="Bayburt H."/>
            <person name="Choi B.J."/>
            <person name="Kim J.M."/>
            <person name="Choi D.G."/>
            <person name="Jeon C.O."/>
        </authorList>
    </citation>
    <scope>NUCLEOTIDE SEQUENCE [LARGE SCALE GENOMIC DNA]</scope>
    <source>
        <strain evidence="2 3">G1-22</strain>
    </source>
</reference>
<keyword evidence="2" id="KW-0378">Hydrolase</keyword>
<feature type="domain" description="KANL3/Tex30 alpha/beta hydrolase-like" evidence="1">
    <location>
        <begin position="20"/>
        <end position="227"/>
    </location>
</feature>
<protein>
    <submittedName>
        <fullName evidence="2">Alpha/beta hydrolase</fullName>
    </submittedName>
</protein>
<accession>A0ABT5F8T1</accession>
<gene>
    <name evidence="2" type="ORF">PN838_02700</name>
</gene>
<comment type="caution">
    <text evidence="2">The sequence shown here is derived from an EMBL/GenBank/DDBJ whole genome shotgun (WGS) entry which is preliminary data.</text>
</comment>
<evidence type="ECO:0000313" key="3">
    <source>
        <dbReference type="Proteomes" id="UP001528411"/>
    </source>
</evidence>
<dbReference type="SUPFAM" id="SSF53474">
    <property type="entry name" value="alpha/beta-Hydrolases"/>
    <property type="match status" value="1"/>
</dbReference>
<sequence length="233" mass="26053">MIKITTVGEIRRTYIPNDIKAVLVIAHGAGAGLKHEFMDSFCHLMAQYNIAVWSFNFPYMQIMYETEKRRPPNKVDKLVTHYFSEIGEATRQFGADLPLFVAGKSMGGRVSSLVSSMSLAQQTLAELENVNIAGNIVLGYPFIPSGKPEKFESRTQHFKDLQCSSLILQGERDTFGNTTVLNSKTFPDQVTISWITNGDHSFKPLKSSGKTYEDNLELAAKLSNDFIYKVIGK</sequence>
<name>A0ABT5F8T1_9GAMM</name>
<dbReference type="RefSeq" id="WP_272179694.1">
    <property type="nucleotide sequence ID" value="NZ_JAQOMS010000002.1"/>
</dbReference>
<dbReference type="Proteomes" id="UP001528411">
    <property type="component" value="Unassembled WGS sequence"/>
</dbReference>